<dbReference type="Proteomes" id="UP000007819">
    <property type="component" value="Chromosome X"/>
</dbReference>
<evidence type="ECO:0000256" key="1">
    <source>
        <dbReference type="SAM" id="MobiDB-lite"/>
    </source>
</evidence>
<keyword evidence="3" id="KW-1185">Reference proteome</keyword>
<proteinExistence type="predicted"/>
<accession>A0A8R2A8P2</accession>
<sequence>MPKKRQDIGRRTNKARRKRARRMKESEEENKRRVESVRLQQSQSRSNEMVEPHEAQIALTRSNFSYAGLNLECENNRLQIEKLEPIGLQCIPDIDYFLYPAASKNKVRTHRQALKFKDEPPEIFCLNGKVKSPVLNPRPELLNTAEAE</sequence>
<evidence type="ECO:0000313" key="3">
    <source>
        <dbReference type="Proteomes" id="UP000007819"/>
    </source>
</evidence>
<feature type="compositionally biased region" description="Basic and acidic residues" evidence="1">
    <location>
        <begin position="1"/>
        <end position="10"/>
    </location>
</feature>
<feature type="compositionally biased region" description="Polar residues" evidence="1">
    <location>
        <begin position="38"/>
        <end position="47"/>
    </location>
</feature>
<feature type="compositionally biased region" description="Basic residues" evidence="1">
    <location>
        <begin position="11"/>
        <end position="22"/>
    </location>
</feature>
<feature type="compositionally biased region" description="Basic and acidic residues" evidence="1">
    <location>
        <begin position="23"/>
        <end position="36"/>
    </location>
</feature>
<dbReference type="EnsemblMetazoa" id="XM_003246722.4">
    <property type="protein sequence ID" value="XP_003246770.1"/>
    <property type="gene ID" value="LOC100570504"/>
</dbReference>
<dbReference type="KEGG" id="api:100570504"/>
<protein>
    <submittedName>
        <fullName evidence="2">Uncharacterized protein</fullName>
    </submittedName>
</protein>
<name>A0A8R2A8P2_ACYPI</name>
<evidence type="ECO:0000313" key="2">
    <source>
        <dbReference type="EnsemblMetazoa" id="XP_003246770.1"/>
    </source>
</evidence>
<dbReference type="GeneID" id="100570504"/>
<reference evidence="3" key="1">
    <citation type="submission" date="2010-06" db="EMBL/GenBank/DDBJ databases">
        <authorList>
            <person name="Jiang H."/>
            <person name="Abraham K."/>
            <person name="Ali S."/>
            <person name="Alsbrooks S.L."/>
            <person name="Anim B.N."/>
            <person name="Anosike U.S."/>
            <person name="Attaway T."/>
            <person name="Bandaranaike D.P."/>
            <person name="Battles P.K."/>
            <person name="Bell S.N."/>
            <person name="Bell A.V."/>
            <person name="Beltran B."/>
            <person name="Bickham C."/>
            <person name="Bustamante Y."/>
            <person name="Caleb T."/>
            <person name="Canada A."/>
            <person name="Cardenas V."/>
            <person name="Carter K."/>
            <person name="Chacko J."/>
            <person name="Chandrabose M.N."/>
            <person name="Chavez D."/>
            <person name="Chavez A."/>
            <person name="Chen L."/>
            <person name="Chu H.-S."/>
            <person name="Claassen K.J."/>
            <person name="Cockrell R."/>
            <person name="Collins M."/>
            <person name="Cooper J.A."/>
            <person name="Cree A."/>
            <person name="Curry S.M."/>
            <person name="Da Y."/>
            <person name="Dao M.D."/>
            <person name="Das B."/>
            <person name="Davila M.-L."/>
            <person name="Davy-Carroll L."/>
            <person name="Denson S."/>
            <person name="Dinh H."/>
            <person name="Ebong V.E."/>
            <person name="Edwards J.R."/>
            <person name="Egan A."/>
            <person name="El-Daye J."/>
            <person name="Escobedo L."/>
            <person name="Fernandez S."/>
            <person name="Fernando P.R."/>
            <person name="Flagg N."/>
            <person name="Forbes L.D."/>
            <person name="Fowler R.G."/>
            <person name="Fu Q."/>
            <person name="Gabisi R.A."/>
            <person name="Ganer J."/>
            <person name="Garbino Pronczuk A."/>
            <person name="Garcia R.M."/>
            <person name="Garner T."/>
            <person name="Garrett T.E."/>
            <person name="Gonzalez D.A."/>
            <person name="Hamid H."/>
            <person name="Hawkins E.S."/>
            <person name="Hirani K."/>
            <person name="Hogues M.E."/>
            <person name="Hollins B."/>
            <person name="Hsiao C.-H."/>
            <person name="Jabil R."/>
            <person name="James M.L."/>
            <person name="Jhangiani S.N."/>
            <person name="Johnson B."/>
            <person name="Johnson Q."/>
            <person name="Joshi V."/>
            <person name="Kalu J.B."/>
            <person name="Kam C."/>
            <person name="Kashfia A."/>
            <person name="Keebler J."/>
            <person name="Kisamo H."/>
            <person name="Kovar C.L."/>
            <person name="Lago L.A."/>
            <person name="Lai C.-Y."/>
            <person name="Laidlaw J."/>
            <person name="Lara F."/>
            <person name="Le T.-K."/>
            <person name="Lee S.L."/>
            <person name="Legall F.H."/>
            <person name="Lemon S.J."/>
            <person name="Lewis L.R."/>
            <person name="Li B."/>
            <person name="Liu Y."/>
            <person name="Liu Y.-S."/>
            <person name="Lopez J."/>
            <person name="Lozado R.J."/>
            <person name="Lu J."/>
            <person name="Madu R.C."/>
            <person name="Maheshwari M."/>
            <person name="Maheshwari R."/>
            <person name="Malloy K."/>
            <person name="Martinez E."/>
            <person name="Mathew T."/>
            <person name="Mercado I.C."/>
            <person name="Mercado C."/>
            <person name="Meyer B."/>
            <person name="Montgomery K."/>
            <person name="Morgan M.B."/>
            <person name="Munidasa M."/>
            <person name="Nazareth L.V."/>
            <person name="Nelson J."/>
            <person name="Ng B.M."/>
            <person name="Nguyen N.B."/>
            <person name="Nguyen P.Q."/>
            <person name="Nguyen T."/>
            <person name="Obregon M."/>
            <person name="Okwuonu G.O."/>
            <person name="Onwere C.G."/>
            <person name="Orozco G."/>
            <person name="Parra A."/>
            <person name="Patel S."/>
            <person name="Patil S."/>
            <person name="Perez A."/>
            <person name="Perez Y."/>
            <person name="Pham C."/>
            <person name="Primus E.L."/>
            <person name="Pu L.-L."/>
            <person name="Puazo M."/>
            <person name="Qin X."/>
            <person name="Quiroz J.B."/>
            <person name="Reese J."/>
            <person name="Richards S."/>
            <person name="Rives C.M."/>
            <person name="Robberts R."/>
            <person name="Ruiz S.J."/>
            <person name="Ruiz M.J."/>
            <person name="Santibanez J."/>
            <person name="Schneider B.W."/>
            <person name="Sisson I."/>
            <person name="Smith M."/>
            <person name="Sodergren E."/>
            <person name="Song X.-Z."/>
            <person name="Song B.B."/>
            <person name="Summersgill H."/>
            <person name="Thelus R."/>
            <person name="Thornton R.D."/>
            <person name="Trejos Z.Y."/>
            <person name="Usmani K."/>
            <person name="Vattathil S."/>
            <person name="Villasana D."/>
            <person name="Walker D.L."/>
            <person name="Wang S."/>
            <person name="Wang K."/>
            <person name="White C.S."/>
            <person name="Williams A.C."/>
            <person name="Williamson J."/>
            <person name="Wilson K."/>
            <person name="Woghiren I.O."/>
            <person name="Woodworth J.R."/>
            <person name="Worley K.C."/>
            <person name="Wright R.A."/>
            <person name="Wu W."/>
            <person name="Young L."/>
            <person name="Zhang L."/>
            <person name="Zhang J."/>
            <person name="Zhu Y."/>
            <person name="Muzny D.M."/>
            <person name="Weinstock G."/>
            <person name="Gibbs R.A."/>
        </authorList>
    </citation>
    <scope>NUCLEOTIDE SEQUENCE [LARGE SCALE GENOMIC DNA]</scope>
    <source>
        <strain evidence="3">LSR1</strain>
    </source>
</reference>
<organism evidence="2 3">
    <name type="scientific">Acyrthosiphon pisum</name>
    <name type="common">Pea aphid</name>
    <dbReference type="NCBI Taxonomy" id="7029"/>
    <lineage>
        <taxon>Eukaryota</taxon>
        <taxon>Metazoa</taxon>
        <taxon>Ecdysozoa</taxon>
        <taxon>Arthropoda</taxon>
        <taxon>Hexapoda</taxon>
        <taxon>Insecta</taxon>
        <taxon>Pterygota</taxon>
        <taxon>Neoptera</taxon>
        <taxon>Paraneoptera</taxon>
        <taxon>Hemiptera</taxon>
        <taxon>Sternorrhyncha</taxon>
        <taxon>Aphidomorpha</taxon>
        <taxon>Aphidoidea</taxon>
        <taxon>Aphididae</taxon>
        <taxon>Macrosiphini</taxon>
        <taxon>Acyrthosiphon</taxon>
    </lineage>
</organism>
<dbReference type="RefSeq" id="XP_003246770.1">
    <property type="nucleotide sequence ID" value="XM_003246722.3"/>
</dbReference>
<feature type="region of interest" description="Disordered" evidence="1">
    <location>
        <begin position="1"/>
        <end position="53"/>
    </location>
</feature>
<dbReference type="AlphaFoldDB" id="A0A8R2A8P2"/>
<reference evidence="2" key="2">
    <citation type="submission" date="2022-06" db="UniProtKB">
        <authorList>
            <consortium name="EnsemblMetazoa"/>
        </authorList>
    </citation>
    <scope>IDENTIFICATION</scope>
</reference>